<proteinExistence type="predicted"/>
<accession>M5PZV9</accession>
<dbReference type="Proteomes" id="UP000011922">
    <property type="component" value="Unassembled WGS sequence"/>
</dbReference>
<sequence length="293" mass="33221">MGQVLRAQPSLPLIIFDAYCCDLSVYETIAEAAVGVEIYDIWERQVFGYDSKGRPLHLFVTKDEKVGIEAASGPARPEAFERTLRQYLEGYEERLSIAPGDIAALVAHAAERHTEKPIGRPLRQELGTVIARIWTCLRSAAKPRGRTSVEQPSNHFALPLFIFDIDGVNLNVFSNLEDAQAHYEAYDVLEGEYFGFDAKGRPLRFLALDHIRVGIEAADQPAQPEALERNLRAYLKAADARAEDPECDLSCLMAMAVEGYSYVYDPHFIFHFFRDGFRELFTFIRKQLSKNRR</sequence>
<dbReference type="PATRIC" id="fig|1262666.3.peg.3070"/>
<comment type="caution">
    <text evidence="1">The sequence shown here is derived from an EMBL/GenBank/DDBJ whole genome shotgun (WGS) entry which is preliminary data.</text>
</comment>
<evidence type="ECO:0000313" key="1">
    <source>
        <dbReference type="EMBL" id="EMG36186.1"/>
    </source>
</evidence>
<dbReference type="EMBL" id="AOSV01000031">
    <property type="protein sequence ID" value="EMG36186.1"/>
    <property type="molecule type" value="Genomic_DNA"/>
</dbReference>
<dbReference type="AlphaFoldDB" id="M5PZV9"/>
<organism evidence="1 2">
    <name type="scientific">Desulfocurvibacter africanus PCS</name>
    <dbReference type="NCBI Taxonomy" id="1262666"/>
    <lineage>
        <taxon>Bacteria</taxon>
        <taxon>Pseudomonadati</taxon>
        <taxon>Thermodesulfobacteriota</taxon>
        <taxon>Desulfovibrionia</taxon>
        <taxon>Desulfovibrionales</taxon>
        <taxon>Desulfovibrionaceae</taxon>
        <taxon>Desulfocurvibacter</taxon>
    </lineage>
</organism>
<gene>
    <name evidence="1" type="ORF">PCS_03030</name>
</gene>
<protein>
    <submittedName>
        <fullName evidence="1">Uncharacterized protein</fullName>
    </submittedName>
</protein>
<reference evidence="1 2" key="1">
    <citation type="journal article" date="2013" name="Genome Announc.">
        <title>Draft Genome Sequence for Desulfovibrio africanus Strain PCS.</title>
        <authorList>
            <person name="Brown S.D."/>
            <person name="Utturkar S.M."/>
            <person name="Arkin A.P."/>
            <person name="Deutschbauer A.M."/>
            <person name="Elias D.A."/>
            <person name="Hazen T.C."/>
            <person name="Chakraborty R."/>
        </authorList>
    </citation>
    <scope>NUCLEOTIDE SEQUENCE [LARGE SCALE GENOMIC DNA]</scope>
    <source>
        <strain evidence="1 2">PCS</strain>
    </source>
</reference>
<name>M5PZV9_DESAF</name>
<evidence type="ECO:0000313" key="2">
    <source>
        <dbReference type="Proteomes" id="UP000011922"/>
    </source>
</evidence>